<evidence type="ECO:0000313" key="2">
    <source>
        <dbReference type="Proteomes" id="UP000189818"/>
    </source>
</evidence>
<keyword evidence="2" id="KW-1185">Reference proteome</keyword>
<dbReference type="RefSeq" id="WP_079646582.1">
    <property type="nucleotide sequence ID" value="NZ_FUYM01000001.1"/>
</dbReference>
<dbReference type="AlphaFoldDB" id="A0A1T5A762"/>
<dbReference type="OrthoDB" id="8101458at2"/>
<organism evidence="1 2">
    <name type="scientific">Rhizorhabdus histidinilytica</name>
    <dbReference type="NCBI Taxonomy" id="439228"/>
    <lineage>
        <taxon>Bacteria</taxon>
        <taxon>Pseudomonadati</taxon>
        <taxon>Pseudomonadota</taxon>
        <taxon>Alphaproteobacteria</taxon>
        <taxon>Sphingomonadales</taxon>
        <taxon>Sphingomonadaceae</taxon>
        <taxon>Rhizorhabdus</taxon>
    </lineage>
</organism>
<proteinExistence type="predicted"/>
<dbReference type="EMBL" id="FUYM01000001">
    <property type="protein sequence ID" value="SKB30824.1"/>
    <property type="molecule type" value="Genomic_DNA"/>
</dbReference>
<evidence type="ECO:0000313" key="1">
    <source>
        <dbReference type="EMBL" id="SKB30824.1"/>
    </source>
</evidence>
<sequence>MASQPPTKPINITPPRVAFIDERTGAVSRPWYDFLQQQWRNGNSVVGAVVLTADDQTQAFPNSIALVPVTGELERLLDPDSFTLGLADAGTPGTYGSASDTIQITVDDKGRVTATQVFQLNTDNIVEGITNLYFTVARARAAISGAVGRINYDSTTGVIDLQGAIVTPGTYSNPDVTTDEYGRVTAITDNPGFTGSGAYTNFTFVNGICTSAS</sequence>
<dbReference type="STRING" id="439228.SAMN06295920_101666"/>
<protein>
    <submittedName>
        <fullName evidence="1">Uncharacterized protein</fullName>
    </submittedName>
</protein>
<gene>
    <name evidence="1" type="ORF">SAMN06295920_101666</name>
</gene>
<dbReference type="Proteomes" id="UP000189818">
    <property type="component" value="Unassembled WGS sequence"/>
</dbReference>
<name>A0A1T5A762_9SPHN</name>
<reference evidence="2" key="1">
    <citation type="submission" date="2017-02" db="EMBL/GenBank/DDBJ databases">
        <authorList>
            <person name="Varghese N."/>
            <person name="Submissions S."/>
        </authorList>
    </citation>
    <scope>NUCLEOTIDE SEQUENCE [LARGE SCALE GENOMIC DNA]</scope>
    <source>
        <strain evidence="2">UM2</strain>
    </source>
</reference>
<accession>A0A1T5A762</accession>